<dbReference type="PANTHER" id="PTHR30287">
    <property type="entry name" value="MEMBRANE COMPONENT OF PREDICTED ABC SUPERFAMILY METABOLITE UPTAKE TRANSPORTER"/>
    <property type="match status" value="1"/>
</dbReference>
<dbReference type="GO" id="GO:0005886">
    <property type="term" value="C:plasma membrane"/>
    <property type="evidence" value="ECO:0007669"/>
    <property type="project" value="UniProtKB-SubCell"/>
</dbReference>
<evidence type="ECO:0000259" key="7">
    <source>
        <dbReference type="Pfam" id="PF02687"/>
    </source>
</evidence>
<evidence type="ECO:0000256" key="4">
    <source>
        <dbReference type="ARBA" id="ARBA00022989"/>
    </source>
</evidence>
<keyword evidence="2" id="KW-1003">Cell membrane</keyword>
<dbReference type="AlphaFoldDB" id="A0A1R4IPX4"/>
<feature type="domain" description="ABC3 transporter permease C-terminal" evidence="7">
    <location>
        <begin position="346"/>
        <end position="465"/>
    </location>
</feature>
<evidence type="ECO:0000256" key="5">
    <source>
        <dbReference type="ARBA" id="ARBA00023136"/>
    </source>
</evidence>
<feature type="transmembrane region" description="Helical" evidence="6">
    <location>
        <begin position="339"/>
        <end position="367"/>
    </location>
</feature>
<organism evidence="8 9">
    <name type="scientific">Mycetocola reblochoni REB411</name>
    <dbReference type="NCBI Taxonomy" id="1255698"/>
    <lineage>
        <taxon>Bacteria</taxon>
        <taxon>Bacillati</taxon>
        <taxon>Actinomycetota</taxon>
        <taxon>Actinomycetes</taxon>
        <taxon>Micrococcales</taxon>
        <taxon>Microbacteriaceae</taxon>
        <taxon>Mycetocola</taxon>
    </lineage>
</organism>
<keyword evidence="3 6" id="KW-0812">Transmembrane</keyword>
<dbReference type="Pfam" id="PF02687">
    <property type="entry name" value="FtsX"/>
    <property type="match status" value="2"/>
</dbReference>
<feature type="transmembrane region" description="Helical" evidence="6">
    <location>
        <begin position="397"/>
        <end position="421"/>
    </location>
</feature>
<dbReference type="PANTHER" id="PTHR30287:SF1">
    <property type="entry name" value="INNER MEMBRANE PROTEIN"/>
    <property type="match status" value="1"/>
</dbReference>
<feature type="domain" description="ABC3 transporter permease C-terminal" evidence="7">
    <location>
        <begin position="66"/>
        <end position="183"/>
    </location>
</feature>
<feature type="transmembrane region" description="Helical" evidence="6">
    <location>
        <begin position="158"/>
        <end position="178"/>
    </location>
</feature>
<feature type="transmembrane region" description="Helical" evidence="6">
    <location>
        <begin position="21"/>
        <end position="43"/>
    </location>
</feature>
<evidence type="ECO:0000256" key="1">
    <source>
        <dbReference type="ARBA" id="ARBA00004651"/>
    </source>
</evidence>
<feature type="transmembrane region" description="Helical" evidence="6">
    <location>
        <begin position="210"/>
        <end position="229"/>
    </location>
</feature>
<dbReference type="InterPro" id="IPR003838">
    <property type="entry name" value="ABC3_permease_C"/>
</dbReference>
<feature type="transmembrane region" description="Helical" evidence="6">
    <location>
        <begin position="293"/>
        <end position="319"/>
    </location>
</feature>
<feature type="transmembrane region" description="Helical" evidence="6">
    <location>
        <begin position="433"/>
        <end position="455"/>
    </location>
</feature>
<dbReference type="Proteomes" id="UP000196778">
    <property type="component" value="Unassembled WGS sequence"/>
</dbReference>
<name>A0A1R4IPX4_9MICO</name>
<dbReference type="EMBL" id="FUKR01000018">
    <property type="protein sequence ID" value="SJN21950.1"/>
    <property type="molecule type" value="Genomic_DNA"/>
</dbReference>
<feature type="transmembrane region" description="Helical" evidence="6">
    <location>
        <begin position="116"/>
        <end position="138"/>
    </location>
</feature>
<accession>A0A1R4IPX4</accession>
<gene>
    <name evidence="8" type="ORF">FM119_02960</name>
</gene>
<feature type="transmembrane region" description="Helical" evidence="6">
    <location>
        <begin position="63"/>
        <end position="89"/>
    </location>
</feature>
<dbReference type="InterPro" id="IPR038766">
    <property type="entry name" value="Membrane_comp_ABC_pdt"/>
</dbReference>
<evidence type="ECO:0000256" key="2">
    <source>
        <dbReference type="ARBA" id="ARBA00022475"/>
    </source>
</evidence>
<evidence type="ECO:0000313" key="8">
    <source>
        <dbReference type="EMBL" id="SJN21950.1"/>
    </source>
</evidence>
<keyword evidence="5 6" id="KW-0472">Membrane</keyword>
<evidence type="ECO:0000313" key="9">
    <source>
        <dbReference type="Proteomes" id="UP000196778"/>
    </source>
</evidence>
<evidence type="ECO:0000256" key="6">
    <source>
        <dbReference type="SAM" id="Phobius"/>
    </source>
</evidence>
<reference evidence="9" key="1">
    <citation type="submission" date="2017-02" db="EMBL/GenBank/DDBJ databases">
        <authorList>
            <person name="Dridi B."/>
        </authorList>
    </citation>
    <scope>NUCLEOTIDE SEQUENCE [LARGE SCALE GENOMIC DNA]</scope>
    <source>
        <strain evidence="9">EB411</strain>
    </source>
</reference>
<keyword evidence="9" id="KW-1185">Reference proteome</keyword>
<sequence length="472" mass="47534">MSSRTLARSELARRPGQHLPSLLVTALGAAFGAALLAVSSMIGDYAATTAIGGSAGVERMLTVLSILFLGIAVFVAGVVTTNTFSTIIAGRVHEIALARVLGASARDLRRSVATEGAVVGLLGSVLGVGVGWAVAALVGVIGRASGVALPVPEVLDPVLAVPLVASALTTWLASWLGGARVLTVTPMQALGSAEEAPYDRLSRRPVRTGLAVLAVAAGAVGLGAGVMMGQSSSSGVLVAFLGGVLSFIGVIGLSRLIIPPVLRVIGTLLGRGAPARLGAANAMRHPERSARSTVGIVIGVTLITTFVVAASTARTVLFATTAGAPEEYVEEASRIIDNVTLVFAGLIGFAVVIALVGLVNTLTLGVMQRRREIGLLRAVGFTRGQVRRMITAESAQGAIAATAIGVLLGVVYGWSGALALLGSVSSGAVWPTVPLAFVAAVVVVTAAVALLAALIPSRRATRVTPVAALAVD</sequence>
<proteinExistence type="predicted"/>
<comment type="subcellular location">
    <subcellularLocation>
        <location evidence="1">Cell membrane</location>
        <topology evidence="1">Multi-pass membrane protein</topology>
    </subcellularLocation>
</comment>
<keyword evidence="4 6" id="KW-1133">Transmembrane helix</keyword>
<evidence type="ECO:0000256" key="3">
    <source>
        <dbReference type="ARBA" id="ARBA00022692"/>
    </source>
</evidence>
<dbReference type="RefSeq" id="WP_245827223.1">
    <property type="nucleotide sequence ID" value="NZ_FUKR01000018.1"/>
</dbReference>
<feature type="transmembrane region" description="Helical" evidence="6">
    <location>
        <begin position="235"/>
        <end position="258"/>
    </location>
</feature>
<protein>
    <submittedName>
        <fullName evidence="8">Permease of the drug/metabolite transporter (DMT) superfamily</fullName>
    </submittedName>
</protein>